<keyword evidence="2" id="KW-0560">Oxidoreductase</keyword>
<reference evidence="3" key="1">
    <citation type="submission" date="2018-05" db="EMBL/GenBank/DDBJ databases">
        <authorList>
            <person name="Lanie J.A."/>
            <person name="Ng W.-L."/>
            <person name="Kazmierczak K.M."/>
            <person name="Andrzejewski T.M."/>
            <person name="Davidsen T.M."/>
            <person name="Wayne K.J."/>
            <person name="Tettelin H."/>
            <person name="Glass J.I."/>
            <person name="Rusch D."/>
            <person name="Podicherti R."/>
            <person name="Tsui H.-C.T."/>
            <person name="Winkler M.E."/>
        </authorList>
    </citation>
    <scope>NUCLEOTIDE SEQUENCE</scope>
</reference>
<dbReference type="GO" id="GO:0016491">
    <property type="term" value="F:oxidoreductase activity"/>
    <property type="evidence" value="ECO:0007669"/>
    <property type="project" value="UniProtKB-KW"/>
</dbReference>
<feature type="non-terminal residue" evidence="3">
    <location>
        <position position="82"/>
    </location>
</feature>
<accession>A0A382PKE2</accession>
<gene>
    <name evidence="3" type="ORF">METZ01_LOCUS326084</name>
</gene>
<dbReference type="InterPro" id="IPR002347">
    <property type="entry name" value="SDR_fam"/>
</dbReference>
<proteinExistence type="inferred from homology"/>
<evidence type="ECO:0000256" key="2">
    <source>
        <dbReference type="ARBA" id="ARBA00023002"/>
    </source>
</evidence>
<sequence>MRTVLVTGVSTGIGNAIADELLKSNFLVIGSVRKIKDAEKLKKQYPDTFFPVKFDVTIKEEIENAKKEIKQILKNENTSLSC</sequence>
<comment type="similarity">
    <text evidence="1">Belongs to the short-chain dehydrogenases/reductases (SDR) family.</text>
</comment>
<dbReference type="Gene3D" id="3.40.50.720">
    <property type="entry name" value="NAD(P)-binding Rossmann-like Domain"/>
    <property type="match status" value="1"/>
</dbReference>
<evidence type="ECO:0000256" key="1">
    <source>
        <dbReference type="ARBA" id="ARBA00006484"/>
    </source>
</evidence>
<dbReference type="PANTHER" id="PTHR43115:SF4">
    <property type="entry name" value="DEHYDROGENASE_REDUCTASE SDR FAMILY MEMBER 11"/>
    <property type="match status" value="1"/>
</dbReference>
<evidence type="ECO:0000313" key="3">
    <source>
        <dbReference type="EMBL" id="SVC73230.1"/>
    </source>
</evidence>
<protein>
    <submittedName>
        <fullName evidence="3">Uncharacterized protein</fullName>
    </submittedName>
</protein>
<name>A0A382PKE2_9ZZZZ</name>
<dbReference type="SUPFAM" id="SSF51735">
    <property type="entry name" value="NAD(P)-binding Rossmann-fold domains"/>
    <property type="match status" value="1"/>
</dbReference>
<organism evidence="3">
    <name type="scientific">marine metagenome</name>
    <dbReference type="NCBI Taxonomy" id="408172"/>
    <lineage>
        <taxon>unclassified sequences</taxon>
        <taxon>metagenomes</taxon>
        <taxon>ecological metagenomes</taxon>
    </lineage>
</organism>
<dbReference type="EMBL" id="UINC01107679">
    <property type="protein sequence ID" value="SVC73230.1"/>
    <property type="molecule type" value="Genomic_DNA"/>
</dbReference>
<dbReference type="AlphaFoldDB" id="A0A382PKE2"/>
<dbReference type="Pfam" id="PF00106">
    <property type="entry name" value="adh_short"/>
    <property type="match status" value="1"/>
</dbReference>
<dbReference type="PANTHER" id="PTHR43115">
    <property type="entry name" value="DEHYDROGENASE/REDUCTASE SDR FAMILY MEMBER 11"/>
    <property type="match status" value="1"/>
</dbReference>
<dbReference type="InterPro" id="IPR036291">
    <property type="entry name" value="NAD(P)-bd_dom_sf"/>
</dbReference>